<organism evidence="2 3">
    <name type="scientific">Lentzea aerocolonigenes</name>
    <name type="common">Lechevalieria aerocolonigenes</name>
    <name type="synonym">Saccharothrix aerocolonigenes</name>
    <dbReference type="NCBI Taxonomy" id="68170"/>
    <lineage>
        <taxon>Bacteria</taxon>
        <taxon>Bacillati</taxon>
        <taxon>Actinomycetota</taxon>
        <taxon>Actinomycetes</taxon>
        <taxon>Pseudonocardiales</taxon>
        <taxon>Pseudonocardiaceae</taxon>
        <taxon>Lentzea</taxon>
    </lineage>
</organism>
<protein>
    <submittedName>
        <fullName evidence="2">Uncharacterized protein</fullName>
    </submittedName>
</protein>
<dbReference type="PATRIC" id="fig|68170.10.peg.5875"/>
<evidence type="ECO:0000256" key="1">
    <source>
        <dbReference type="SAM" id="MobiDB-lite"/>
    </source>
</evidence>
<evidence type="ECO:0000313" key="2">
    <source>
        <dbReference type="EMBL" id="KJK46503.1"/>
    </source>
</evidence>
<dbReference type="AlphaFoldDB" id="A0A0F0GYK9"/>
<proteinExistence type="predicted"/>
<feature type="compositionally biased region" description="Polar residues" evidence="1">
    <location>
        <begin position="49"/>
        <end position="66"/>
    </location>
</feature>
<keyword evidence="3" id="KW-1185">Reference proteome</keyword>
<comment type="caution">
    <text evidence="2">The sequence shown here is derived from an EMBL/GenBank/DDBJ whole genome shotgun (WGS) entry which is preliminary data.</text>
</comment>
<accession>A0A0F0GYK9</accession>
<evidence type="ECO:0000313" key="3">
    <source>
        <dbReference type="Proteomes" id="UP000033393"/>
    </source>
</evidence>
<feature type="compositionally biased region" description="Low complexity" evidence="1">
    <location>
        <begin position="25"/>
        <end position="39"/>
    </location>
</feature>
<reference evidence="2 3" key="1">
    <citation type="submission" date="2015-02" db="EMBL/GenBank/DDBJ databases">
        <authorList>
            <person name="Ju K.-S."/>
            <person name="Doroghazi J.R."/>
            <person name="Metcalf W."/>
        </authorList>
    </citation>
    <scope>NUCLEOTIDE SEQUENCE [LARGE SCALE GENOMIC DNA]</scope>
    <source>
        <strain evidence="2 3">NRRL B-16140</strain>
    </source>
</reference>
<dbReference type="EMBL" id="JYJG01000162">
    <property type="protein sequence ID" value="KJK46503.1"/>
    <property type="molecule type" value="Genomic_DNA"/>
</dbReference>
<feature type="compositionally biased region" description="Polar residues" evidence="1">
    <location>
        <begin position="1"/>
        <end position="18"/>
    </location>
</feature>
<sequence>MASTQSSAQTFHASTVSAPSGRYDSTTMRSRDSGGSSDSRIQRRRLTESSKQCSNAASVSSRLVSK</sequence>
<gene>
    <name evidence="2" type="ORF">UK23_23150</name>
</gene>
<feature type="region of interest" description="Disordered" evidence="1">
    <location>
        <begin position="1"/>
        <end position="66"/>
    </location>
</feature>
<dbReference type="Proteomes" id="UP000033393">
    <property type="component" value="Unassembled WGS sequence"/>
</dbReference>
<name>A0A0F0GYK9_LENAE</name>